<evidence type="ECO:0000256" key="1">
    <source>
        <dbReference type="ARBA" id="ARBA00010617"/>
    </source>
</evidence>
<dbReference type="PANTHER" id="PTHR24305">
    <property type="entry name" value="CYTOCHROME P450"/>
    <property type="match status" value="1"/>
</dbReference>
<dbReference type="InterPro" id="IPR050121">
    <property type="entry name" value="Cytochrome_P450_monoxygenase"/>
</dbReference>
<accession>A0A918WG28</accession>
<dbReference type="PANTHER" id="PTHR24305:SF166">
    <property type="entry name" value="CYTOCHROME P450 12A4, MITOCHONDRIAL-RELATED"/>
    <property type="match status" value="1"/>
</dbReference>
<dbReference type="Pfam" id="PF00067">
    <property type="entry name" value="p450"/>
    <property type="match status" value="1"/>
</dbReference>
<dbReference type="AlphaFoldDB" id="A0A918WG28"/>
<organism evidence="2 3">
    <name type="scientific">Streptomyces cinnamoneus</name>
    <name type="common">Streptoverticillium cinnamoneum</name>
    <dbReference type="NCBI Taxonomy" id="53446"/>
    <lineage>
        <taxon>Bacteria</taxon>
        <taxon>Bacillati</taxon>
        <taxon>Actinomycetota</taxon>
        <taxon>Actinomycetes</taxon>
        <taxon>Kitasatosporales</taxon>
        <taxon>Streptomycetaceae</taxon>
        <taxon>Streptomyces</taxon>
        <taxon>Streptomyces cinnamoneus group</taxon>
    </lineage>
</organism>
<dbReference type="Gene3D" id="1.10.630.10">
    <property type="entry name" value="Cytochrome P450"/>
    <property type="match status" value="1"/>
</dbReference>
<dbReference type="GO" id="GO:0005506">
    <property type="term" value="F:iron ion binding"/>
    <property type="evidence" value="ECO:0007669"/>
    <property type="project" value="InterPro"/>
</dbReference>
<dbReference type="GO" id="GO:0016705">
    <property type="term" value="F:oxidoreductase activity, acting on paired donors, with incorporation or reduction of molecular oxygen"/>
    <property type="evidence" value="ECO:0007669"/>
    <property type="project" value="InterPro"/>
</dbReference>
<dbReference type="EMBL" id="BMVB01000004">
    <property type="protein sequence ID" value="GHC43359.1"/>
    <property type="molecule type" value="Genomic_DNA"/>
</dbReference>
<dbReference type="RefSeq" id="WP_190109112.1">
    <property type="nucleotide sequence ID" value="NZ_BMVB01000004.1"/>
</dbReference>
<reference evidence="2" key="2">
    <citation type="submission" date="2020-09" db="EMBL/GenBank/DDBJ databases">
        <authorList>
            <person name="Sun Q."/>
            <person name="Ohkuma M."/>
        </authorList>
    </citation>
    <scope>NUCLEOTIDE SEQUENCE</scope>
    <source>
        <strain evidence="2">JCM 4633</strain>
    </source>
</reference>
<evidence type="ECO:0000313" key="2">
    <source>
        <dbReference type="EMBL" id="GHC43359.1"/>
    </source>
</evidence>
<name>A0A918WG28_STRCJ</name>
<comment type="similarity">
    <text evidence="1">Belongs to the cytochrome P450 family.</text>
</comment>
<gene>
    <name evidence="2" type="ORF">GCM10010507_17820</name>
</gene>
<dbReference type="SUPFAM" id="SSF48264">
    <property type="entry name" value="Cytochrome P450"/>
    <property type="match status" value="1"/>
</dbReference>
<sequence>MSWTSETFGRGTGTLADVADGPALPAASRGENLRLTLGYFLPHYLRGVFRARPRIARLVAVLDPNRRGLELMRDLRRRHGRGPVVVRGTSGPTLLVLDADDARQVLAGPVGVYAVDTWEKVNGFAAVQPEALVASHGRQRTARRAFNDAVLDAGAPVHRLAGHFLRVAGEESRALLGPRAAAGLSAQQVRERIERMGRRCFLGEAAAGDEEFSRLLGELLAEANWMGARRWRRARTRRVRRRMMQRQARYLCDADPHSLTGLFRTAPRGPETAPEGQVAHWFMALGGVHAAVVQALALLATHPAQYRRAVEEVREADRAHGAHTAAGFGQMPYLRACVQEAARLWPPVPSLMRRTTAETRWRAAVAPGGMNVLVPAAFHARDGERIDYAHRFAPEKWLDGTAEGDWAVSPFSRGEAQCSGTELGLLLATGFVAEFLRGGELAVAGVRMGPLRPLPYTVDLTRLRIGYRPYRTAEGS</sequence>
<proteinExistence type="inferred from homology"/>
<protein>
    <submittedName>
        <fullName evidence="2">Cytochrome P450</fullName>
    </submittedName>
</protein>
<dbReference type="InterPro" id="IPR036396">
    <property type="entry name" value="Cyt_P450_sf"/>
</dbReference>
<evidence type="ECO:0000313" key="3">
    <source>
        <dbReference type="Proteomes" id="UP000646244"/>
    </source>
</evidence>
<comment type="caution">
    <text evidence="2">The sequence shown here is derived from an EMBL/GenBank/DDBJ whole genome shotgun (WGS) entry which is preliminary data.</text>
</comment>
<dbReference type="GO" id="GO:0004497">
    <property type="term" value="F:monooxygenase activity"/>
    <property type="evidence" value="ECO:0007669"/>
    <property type="project" value="InterPro"/>
</dbReference>
<dbReference type="Proteomes" id="UP000646244">
    <property type="component" value="Unassembled WGS sequence"/>
</dbReference>
<dbReference type="InterPro" id="IPR001128">
    <property type="entry name" value="Cyt_P450"/>
</dbReference>
<dbReference type="GO" id="GO:0020037">
    <property type="term" value="F:heme binding"/>
    <property type="evidence" value="ECO:0007669"/>
    <property type="project" value="InterPro"/>
</dbReference>
<reference evidence="2" key="1">
    <citation type="journal article" date="2014" name="Int. J. Syst. Evol. Microbiol.">
        <title>Complete genome sequence of Corynebacterium casei LMG S-19264T (=DSM 44701T), isolated from a smear-ripened cheese.</title>
        <authorList>
            <consortium name="US DOE Joint Genome Institute (JGI-PGF)"/>
            <person name="Walter F."/>
            <person name="Albersmeier A."/>
            <person name="Kalinowski J."/>
            <person name="Ruckert C."/>
        </authorList>
    </citation>
    <scope>NUCLEOTIDE SEQUENCE</scope>
    <source>
        <strain evidence="2">JCM 4633</strain>
    </source>
</reference>